<feature type="domain" description="RNase H type-1" evidence="9">
    <location>
        <begin position="1"/>
        <end position="165"/>
    </location>
</feature>
<dbReference type="InterPro" id="IPR036397">
    <property type="entry name" value="RNaseH_sf"/>
</dbReference>
<dbReference type="eggNOG" id="KOG3752">
    <property type="taxonomic scope" value="Eukaryota"/>
</dbReference>
<dbReference type="GO" id="GO:0003676">
    <property type="term" value="F:nucleic acid binding"/>
    <property type="evidence" value="ECO:0007669"/>
    <property type="project" value="InterPro"/>
</dbReference>
<dbReference type="HOGENOM" id="CLU_030894_4_3_1"/>
<keyword evidence="4" id="KW-0540">Nuclease</keyword>
<name>M7TM69_EUTLA</name>
<dbReference type="KEGG" id="ela:UCREL1_1978"/>
<evidence type="ECO:0000256" key="5">
    <source>
        <dbReference type="ARBA" id="ARBA00022723"/>
    </source>
</evidence>
<evidence type="ECO:0000256" key="2">
    <source>
        <dbReference type="ARBA" id="ARBA00005300"/>
    </source>
</evidence>
<dbReference type="AlphaFoldDB" id="M7TM69"/>
<dbReference type="GO" id="GO:0004523">
    <property type="term" value="F:RNA-DNA hybrid ribonuclease activity"/>
    <property type="evidence" value="ECO:0007669"/>
    <property type="project" value="UniProtKB-EC"/>
</dbReference>
<dbReference type="InterPro" id="IPR012337">
    <property type="entry name" value="RNaseH-like_sf"/>
</dbReference>
<keyword evidence="6" id="KW-0255">Endonuclease</keyword>
<dbReference type="STRING" id="1287681.M7TM69"/>
<dbReference type="Pfam" id="PF00075">
    <property type="entry name" value="RNase_H"/>
    <property type="match status" value="1"/>
</dbReference>
<evidence type="ECO:0000313" key="10">
    <source>
        <dbReference type="EMBL" id="EMR71011.1"/>
    </source>
</evidence>
<comment type="similarity">
    <text evidence="2">Belongs to the RNase H family.</text>
</comment>
<evidence type="ECO:0000256" key="6">
    <source>
        <dbReference type="ARBA" id="ARBA00022759"/>
    </source>
</evidence>
<evidence type="ECO:0000313" key="11">
    <source>
        <dbReference type="Proteomes" id="UP000012174"/>
    </source>
</evidence>
<evidence type="ECO:0000256" key="1">
    <source>
        <dbReference type="ARBA" id="ARBA00000077"/>
    </source>
</evidence>
<keyword evidence="7" id="KW-0378">Hydrolase</keyword>
<sequence length="189" mass="21539">MPYLMEFYVDGACRGNGRPGSIGAAAACLMTRGTAYQYTTRDLPLVRDRVVCTNQRAEITAILLALEWALERYNELDTDPYLIVKIHSDSRYAIGCMSKWIHKWRQNGWVNAKGYGVANRDLIEKAADLEDSLTDLGDVDYIWVPREKNHLPDELCNEALDKRCNDDEDDDMQDESSDSSDSSDSDYYF</sequence>
<comment type="catalytic activity">
    <reaction evidence="1">
        <text>Endonucleolytic cleavage to 5'-phosphomonoester.</text>
        <dbReference type="EC" id="3.1.26.4"/>
    </reaction>
</comment>
<protein>
    <recommendedName>
        <fullName evidence="3">ribonuclease H</fullName>
        <ecNumber evidence="3">3.1.26.4</ecNumber>
    </recommendedName>
</protein>
<keyword evidence="5" id="KW-0479">Metal-binding</keyword>
<gene>
    <name evidence="10" type="ORF">UCREL1_1978</name>
</gene>
<feature type="region of interest" description="Disordered" evidence="8">
    <location>
        <begin position="162"/>
        <end position="189"/>
    </location>
</feature>
<dbReference type="EMBL" id="KB705728">
    <property type="protein sequence ID" value="EMR71011.1"/>
    <property type="molecule type" value="Genomic_DNA"/>
</dbReference>
<dbReference type="PROSITE" id="PS50879">
    <property type="entry name" value="RNASE_H_1"/>
    <property type="match status" value="1"/>
</dbReference>
<keyword evidence="11" id="KW-1185">Reference proteome</keyword>
<dbReference type="PANTHER" id="PTHR10642">
    <property type="entry name" value="RIBONUCLEASE H1"/>
    <property type="match status" value="1"/>
</dbReference>
<evidence type="ECO:0000256" key="8">
    <source>
        <dbReference type="SAM" id="MobiDB-lite"/>
    </source>
</evidence>
<accession>M7TM69</accession>
<dbReference type="OMA" id="WIYKWTR"/>
<dbReference type="InterPro" id="IPR002156">
    <property type="entry name" value="RNaseH_domain"/>
</dbReference>
<dbReference type="SUPFAM" id="SSF53098">
    <property type="entry name" value="Ribonuclease H-like"/>
    <property type="match status" value="1"/>
</dbReference>
<reference evidence="11" key="1">
    <citation type="journal article" date="2013" name="Genome Announc.">
        <title>Draft genome sequence of the grapevine dieback fungus Eutypa lata UCR-EL1.</title>
        <authorList>
            <person name="Blanco-Ulate B."/>
            <person name="Rolshausen P.E."/>
            <person name="Cantu D."/>
        </authorList>
    </citation>
    <scope>NUCLEOTIDE SEQUENCE [LARGE SCALE GENOMIC DNA]</scope>
    <source>
        <strain evidence="11">UCR-EL1</strain>
    </source>
</reference>
<evidence type="ECO:0000256" key="7">
    <source>
        <dbReference type="ARBA" id="ARBA00022801"/>
    </source>
</evidence>
<dbReference type="PANTHER" id="PTHR10642:SF26">
    <property type="entry name" value="RIBONUCLEASE H1"/>
    <property type="match status" value="1"/>
</dbReference>
<dbReference type="EC" id="3.1.26.4" evidence="3"/>
<dbReference type="OrthoDB" id="245563at2759"/>
<evidence type="ECO:0000256" key="4">
    <source>
        <dbReference type="ARBA" id="ARBA00022722"/>
    </source>
</evidence>
<dbReference type="Proteomes" id="UP000012174">
    <property type="component" value="Unassembled WGS sequence"/>
</dbReference>
<dbReference type="InterPro" id="IPR050092">
    <property type="entry name" value="RNase_H"/>
</dbReference>
<evidence type="ECO:0000256" key="3">
    <source>
        <dbReference type="ARBA" id="ARBA00012180"/>
    </source>
</evidence>
<dbReference type="Gene3D" id="3.30.420.10">
    <property type="entry name" value="Ribonuclease H-like superfamily/Ribonuclease H"/>
    <property type="match status" value="1"/>
</dbReference>
<proteinExistence type="inferred from homology"/>
<organism evidence="10 11">
    <name type="scientific">Eutypa lata (strain UCR-EL1)</name>
    <name type="common">Grapevine dieback disease fungus</name>
    <name type="synonym">Eutypa armeniacae</name>
    <dbReference type="NCBI Taxonomy" id="1287681"/>
    <lineage>
        <taxon>Eukaryota</taxon>
        <taxon>Fungi</taxon>
        <taxon>Dikarya</taxon>
        <taxon>Ascomycota</taxon>
        <taxon>Pezizomycotina</taxon>
        <taxon>Sordariomycetes</taxon>
        <taxon>Xylariomycetidae</taxon>
        <taxon>Xylariales</taxon>
        <taxon>Diatrypaceae</taxon>
        <taxon>Eutypa</taxon>
    </lineage>
</organism>
<evidence type="ECO:0000259" key="9">
    <source>
        <dbReference type="PROSITE" id="PS50879"/>
    </source>
</evidence>
<dbReference type="GO" id="GO:0046872">
    <property type="term" value="F:metal ion binding"/>
    <property type="evidence" value="ECO:0007669"/>
    <property type="project" value="UniProtKB-KW"/>
</dbReference>
<dbReference type="GO" id="GO:0043137">
    <property type="term" value="P:DNA replication, removal of RNA primer"/>
    <property type="evidence" value="ECO:0007669"/>
    <property type="project" value="TreeGrafter"/>
</dbReference>
<feature type="compositionally biased region" description="Acidic residues" evidence="8">
    <location>
        <begin position="166"/>
        <end position="189"/>
    </location>
</feature>